<dbReference type="EMBL" id="CABVIH010000022">
    <property type="protein sequence ID" value="VVP28480.1"/>
    <property type="molecule type" value="Genomic_DNA"/>
</dbReference>
<evidence type="ECO:0000313" key="15">
    <source>
        <dbReference type="Proteomes" id="UP000375525"/>
    </source>
</evidence>
<gene>
    <name evidence="11 14" type="primary">ftsY</name>
    <name evidence="14" type="ORF">PS880_04212</name>
</gene>
<dbReference type="GO" id="GO:0005047">
    <property type="term" value="F:signal recognition particle binding"/>
    <property type="evidence" value="ECO:0007669"/>
    <property type="project" value="TreeGrafter"/>
</dbReference>
<reference evidence="14 15" key="1">
    <citation type="submission" date="2019-09" db="EMBL/GenBank/DDBJ databases">
        <authorList>
            <person name="Chandra G."/>
            <person name="Truman W A."/>
        </authorList>
    </citation>
    <scope>NUCLEOTIDE SEQUENCE [LARGE SCALE GENOMIC DNA]</scope>
    <source>
        <strain evidence="14">PS880</strain>
    </source>
</reference>
<dbReference type="FunFam" id="3.40.50.300:FF:000053">
    <property type="entry name" value="Signal recognition particle receptor FtsY"/>
    <property type="match status" value="1"/>
</dbReference>
<dbReference type="PANTHER" id="PTHR43134">
    <property type="entry name" value="SIGNAL RECOGNITION PARTICLE RECEPTOR SUBUNIT ALPHA"/>
    <property type="match status" value="1"/>
</dbReference>
<dbReference type="GO" id="GO:0005886">
    <property type="term" value="C:plasma membrane"/>
    <property type="evidence" value="ECO:0007669"/>
    <property type="project" value="UniProtKB-SubCell"/>
</dbReference>
<keyword evidence="2 11" id="KW-1003">Cell membrane</keyword>
<dbReference type="OrthoDB" id="9804720at2"/>
<keyword evidence="11" id="KW-0997">Cell inner membrane</keyword>
<evidence type="ECO:0000256" key="8">
    <source>
        <dbReference type="ARBA" id="ARBA00023170"/>
    </source>
</evidence>
<comment type="subcellular location">
    <subcellularLocation>
        <location evidence="11">Cell inner membrane</location>
        <topology evidence="11">Peripheral membrane protein</topology>
        <orientation evidence="11">Cytoplasmic side</orientation>
    </subcellularLocation>
    <subcellularLocation>
        <location evidence="11">Cytoplasm</location>
    </subcellularLocation>
    <subcellularLocation>
        <location evidence="1">Cell membrane</location>
        <topology evidence="1">Peripheral membrane protein</topology>
        <orientation evidence="1">Cytoplasmic side</orientation>
    </subcellularLocation>
</comment>
<dbReference type="SUPFAM" id="SSF47364">
    <property type="entry name" value="Domain of the SRP/SRP receptor G-proteins"/>
    <property type="match status" value="1"/>
</dbReference>
<keyword evidence="8 11" id="KW-0675">Receptor</keyword>
<dbReference type="SMART" id="SM00962">
    <property type="entry name" value="SRP54"/>
    <property type="match status" value="1"/>
</dbReference>
<dbReference type="GO" id="GO:0006614">
    <property type="term" value="P:SRP-dependent cotranslational protein targeting to membrane"/>
    <property type="evidence" value="ECO:0007669"/>
    <property type="project" value="InterPro"/>
</dbReference>
<feature type="binding site" evidence="11">
    <location>
        <begin position="346"/>
        <end position="353"/>
    </location>
    <ligand>
        <name>GTP</name>
        <dbReference type="ChEBI" id="CHEBI:37565"/>
    </ligand>
</feature>
<evidence type="ECO:0000313" key="14">
    <source>
        <dbReference type="EMBL" id="VVP28480.1"/>
    </source>
</evidence>
<accession>A0A5E7MVS2</accession>
<evidence type="ECO:0000256" key="3">
    <source>
        <dbReference type="ARBA" id="ARBA00022490"/>
    </source>
</evidence>
<dbReference type="InterPro" id="IPR003593">
    <property type="entry name" value="AAA+_ATPase"/>
</dbReference>
<dbReference type="PANTHER" id="PTHR43134:SF1">
    <property type="entry name" value="SIGNAL RECOGNITION PARTICLE RECEPTOR SUBUNIT ALPHA"/>
    <property type="match status" value="1"/>
</dbReference>
<comment type="similarity">
    <text evidence="11">Belongs to the GTP-binding SRP family. FtsY subfamily.</text>
</comment>
<comment type="catalytic activity">
    <reaction evidence="9 11">
        <text>GTP + H2O = GDP + phosphate + H(+)</text>
        <dbReference type="Rhea" id="RHEA:19669"/>
        <dbReference type="ChEBI" id="CHEBI:15377"/>
        <dbReference type="ChEBI" id="CHEBI:15378"/>
        <dbReference type="ChEBI" id="CHEBI:37565"/>
        <dbReference type="ChEBI" id="CHEBI:43474"/>
        <dbReference type="ChEBI" id="CHEBI:58189"/>
        <dbReference type="EC" id="3.6.5.4"/>
    </reaction>
</comment>
<keyword evidence="6 11" id="KW-0342">GTP-binding</keyword>
<dbReference type="Pfam" id="PF02881">
    <property type="entry name" value="SRP54_N"/>
    <property type="match status" value="1"/>
</dbReference>
<dbReference type="InterPro" id="IPR036225">
    <property type="entry name" value="SRP/SRP_N"/>
</dbReference>
<dbReference type="Proteomes" id="UP000375525">
    <property type="component" value="Unassembled WGS sequence"/>
</dbReference>
<feature type="binding site" evidence="11">
    <location>
        <begin position="428"/>
        <end position="432"/>
    </location>
    <ligand>
        <name>GTP</name>
        <dbReference type="ChEBI" id="CHEBI:37565"/>
    </ligand>
</feature>
<evidence type="ECO:0000256" key="6">
    <source>
        <dbReference type="ARBA" id="ARBA00023134"/>
    </source>
</evidence>
<dbReference type="InterPro" id="IPR004390">
    <property type="entry name" value="SR_rcpt_FtsY"/>
</dbReference>
<evidence type="ECO:0000256" key="1">
    <source>
        <dbReference type="ARBA" id="ARBA00004413"/>
    </source>
</evidence>
<dbReference type="GO" id="GO:0005737">
    <property type="term" value="C:cytoplasm"/>
    <property type="evidence" value="ECO:0007669"/>
    <property type="project" value="UniProtKB-SubCell"/>
</dbReference>
<keyword evidence="5 11" id="KW-0378">Hydrolase</keyword>
<evidence type="ECO:0000256" key="7">
    <source>
        <dbReference type="ARBA" id="ARBA00023136"/>
    </source>
</evidence>
<dbReference type="PROSITE" id="PS00300">
    <property type="entry name" value="SRP54"/>
    <property type="match status" value="1"/>
</dbReference>
<dbReference type="Pfam" id="PF00448">
    <property type="entry name" value="SRP54"/>
    <property type="match status" value="1"/>
</dbReference>
<dbReference type="SMART" id="SM00382">
    <property type="entry name" value="AAA"/>
    <property type="match status" value="1"/>
</dbReference>
<dbReference type="InterPro" id="IPR027417">
    <property type="entry name" value="P-loop_NTPase"/>
</dbReference>
<dbReference type="InterPro" id="IPR013822">
    <property type="entry name" value="Signal_recog_particl_SRP54_hlx"/>
</dbReference>
<feature type="compositionally biased region" description="Basic and acidic residues" evidence="12">
    <location>
        <begin position="1"/>
        <end position="19"/>
    </location>
</feature>
<sequence>MFGSNDDKKAPAAAGEKKSLFGWLRKKPQEPVVEQPQPLPEPTPAPVLDEELAPIVLPIAEPVLQPVVEPDPVAEVVAKASLTPIAEPWLTLPVAEEPVALVEDELAPHITPPIPAPAAFVPQPVQVPVVEPVVAPVAVVAPEPVVAPVAVAAPELVVAPVVVAAPEPVVVPVVVAELEPVAAPVVVAEPKPVVAEPVVPAFIAPVAPVAPVVQAPAPVVASVETPVEPPRTEESKAGFFARLKQGLSKTSASIGEGMASLFLGRKAIDDELLEDLETRLLTADVGVEATSVIIQRLTQKVARKELADADALYKSLQAELAAMLKPVEQPLKITSQNKPFVILVVGVNGAGKTTTIGKLAKKLQLEGKKVMLAAGDTFRAAAVEQLQVWGERNKIPVIAQHTGADSASVIFDAVQAAKARGIDVLIADTAGRLHTKDNLMEELKKVRRVIGKLDADAPHEVLLVLDAGTGQNAINQAKQFNQTVELTGLALTKLDGTAKGGVIFALAKQFGLPIRYIGVGEGIDDLRTFEAEPFVQALFAERERS</sequence>
<keyword evidence="7 11" id="KW-0472">Membrane</keyword>
<dbReference type="Gene3D" id="3.40.50.300">
    <property type="entry name" value="P-loop containing nucleotide triphosphate hydrolases"/>
    <property type="match status" value="1"/>
</dbReference>
<feature type="domain" description="SRP54-type proteins GTP-binding" evidence="13">
    <location>
        <begin position="513"/>
        <end position="526"/>
    </location>
</feature>
<dbReference type="HAMAP" id="MF_00920">
    <property type="entry name" value="FtsY"/>
    <property type="match status" value="1"/>
</dbReference>
<comment type="subunit">
    <text evidence="11">Part of the signal recognition particle protein translocation system, which is composed of SRP and FtsY. SRP is a ribonucleoprotein composed of Ffh and a 4.5S RNA molecule.</text>
</comment>
<dbReference type="NCBIfam" id="TIGR00064">
    <property type="entry name" value="ftsY"/>
    <property type="match status" value="1"/>
</dbReference>
<evidence type="ECO:0000256" key="5">
    <source>
        <dbReference type="ARBA" id="ARBA00022801"/>
    </source>
</evidence>
<dbReference type="SMART" id="SM00963">
    <property type="entry name" value="SRP54_N"/>
    <property type="match status" value="1"/>
</dbReference>
<dbReference type="CDD" id="cd17874">
    <property type="entry name" value="FtsY"/>
    <property type="match status" value="1"/>
</dbReference>
<dbReference type="Gene3D" id="1.20.120.140">
    <property type="entry name" value="Signal recognition particle SRP54, nucleotide-binding domain"/>
    <property type="match status" value="1"/>
</dbReference>
<dbReference type="SUPFAM" id="SSF52540">
    <property type="entry name" value="P-loop containing nucleoside triphosphate hydrolases"/>
    <property type="match status" value="1"/>
</dbReference>
<organism evidence="14 15">
    <name type="scientific">Pseudomonas fluorescens</name>
    <dbReference type="NCBI Taxonomy" id="294"/>
    <lineage>
        <taxon>Bacteria</taxon>
        <taxon>Pseudomonadati</taxon>
        <taxon>Pseudomonadota</taxon>
        <taxon>Gammaproteobacteria</taxon>
        <taxon>Pseudomonadales</taxon>
        <taxon>Pseudomonadaceae</taxon>
        <taxon>Pseudomonas</taxon>
    </lineage>
</organism>
<feature type="region of interest" description="Disordered" evidence="12">
    <location>
        <begin position="1"/>
        <end position="46"/>
    </location>
</feature>
<protein>
    <recommendedName>
        <fullName evidence="11">Signal recognition particle receptor FtsY</fullName>
        <shortName evidence="11">SRP receptor</shortName>
        <ecNumber evidence="11">3.6.5.4</ecNumber>
    </recommendedName>
</protein>
<evidence type="ECO:0000256" key="4">
    <source>
        <dbReference type="ARBA" id="ARBA00022741"/>
    </source>
</evidence>
<dbReference type="InterPro" id="IPR000897">
    <property type="entry name" value="SRP54_GTPase_dom"/>
</dbReference>
<evidence type="ECO:0000256" key="10">
    <source>
        <dbReference type="ARBA" id="ARBA00053570"/>
    </source>
</evidence>
<evidence type="ECO:0000256" key="9">
    <source>
        <dbReference type="ARBA" id="ARBA00048027"/>
    </source>
</evidence>
<evidence type="ECO:0000256" key="2">
    <source>
        <dbReference type="ARBA" id="ARBA00022475"/>
    </source>
</evidence>
<dbReference type="AlphaFoldDB" id="A0A5E7MVS2"/>
<keyword evidence="4 11" id="KW-0547">Nucleotide-binding</keyword>
<evidence type="ECO:0000256" key="11">
    <source>
        <dbReference type="HAMAP-Rule" id="MF_00920"/>
    </source>
</evidence>
<evidence type="ECO:0000256" key="12">
    <source>
        <dbReference type="SAM" id="MobiDB-lite"/>
    </source>
</evidence>
<dbReference type="GO" id="GO:0005525">
    <property type="term" value="F:GTP binding"/>
    <property type="evidence" value="ECO:0007669"/>
    <property type="project" value="UniProtKB-UniRule"/>
</dbReference>
<name>A0A5E7MVS2_PSEFL</name>
<keyword evidence="3 11" id="KW-0963">Cytoplasm</keyword>
<proteinExistence type="inferred from homology"/>
<comment type="function">
    <text evidence="10 11">Involved in targeting and insertion of nascent membrane proteins into the cytoplasmic membrane. Acts as a receptor for the complex formed by the signal recognition particle (SRP) and the ribosome-nascent chain (RNC). Interaction with SRP-RNC leads to the transfer of the RNC complex to the Sec translocase for insertion into the membrane, the hydrolysis of GTP by both Ffh and FtsY, and the dissociation of the SRP-FtsY complex into the individual components.</text>
</comment>
<dbReference type="GO" id="GO:0003924">
    <property type="term" value="F:GTPase activity"/>
    <property type="evidence" value="ECO:0007669"/>
    <property type="project" value="UniProtKB-UniRule"/>
</dbReference>
<dbReference type="InterPro" id="IPR042101">
    <property type="entry name" value="SRP54_N_sf"/>
</dbReference>
<dbReference type="EC" id="3.6.5.4" evidence="11"/>
<dbReference type="FunFam" id="1.20.120.140:FF:000002">
    <property type="entry name" value="Signal recognition particle receptor FtsY"/>
    <property type="match status" value="1"/>
</dbReference>
<dbReference type="RefSeq" id="WP_150781298.1">
    <property type="nucleotide sequence ID" value="NZ_CABVIH010000022.1"/>
</dbReference>
<feature type="binding site" evidence="11">
    <location>
        <begin position="492"/>
        <end position="495"/>
    </location>
    <ligand>
        <name>GTP</name>
        <dbReference type="ChEBI" id="CHEBI:37565"/>
    </ligand>
</feature>
<evidence type="ECO:0000259" key="13">
    <source>
        <dbReference type="PROSITE" id="PS00300"/>
    </source>
</evidence>